<feature type="repeat" description="ANK" evidence="3">
    <location>
        <begin position="285"/>
        <end position="317"/>
    </location>
</feature>
<keyword evidence="5" id="KW-1185">Reference proteome</keyword>
<dbReference type="InterPro" id="IPR002110">
    <property type="entry name" value="Ankyrin_rpt"/>
</dbReference>
<dbReference type="AlphaFoldDB" id="A0A8S1KFW4"/>
<proteinExistence type="predicted"/>
<dbReference type="EMBL" id="CAJJDN010000008">
    <property type="protein sequence ID" value="CAD8054219.1"/>
    <property type="molecule type" value="Genomic_DNA"/>
</dbReference>
<evidence type="ECO:0000256" key="2">
    <source>
        <dbReference type="ARBA" id="ARBA00023043"/>
    </source>
</evidence>
<evidence type="ECO:0000313" key="4">
    <source>
        <dbReference type="EMBL" id="CAD8054219.1"/>
    </source>
</evidence>
<name>A0A8S1KFW4_9CILI</name>
<evidence type="ECO:0000256" key="1">
    <source>
        <dbReference type="ARBA" id="ARBA00022737"/>
    </source>
</evidence>
<organism evidence="4 5">
    <name type="scientific">Paramecium sonneborni</name>
    <dbReference type="NCBI Taxonomy" id="65129"/>
    <lineage>
        <taxon>Eukaryota</taxon>
        <taxon>Sar</taxon>
        <taxon>Alveolata</taxon>
        <taxon>Ciliophora</taxon>
        <taxon>Intramacronucleata</taxon>
        <taxon>Oligohymenophorea</taxon>
        <taxon>Peniculida</taxon>
        <taxon>Parameciidae</taxon>
        <taxon>Paramecium</taxon>
    </lineage>
</organism>
<keyword evidence="2 3" id="KW-0040">ANK repeat</keyword>
<dbReference type="PROSITE" id="PS50297">
    <property type="entry name" value="ANK_REP_REGION"/>
    <property type="match status" value="1"/>
</dbReference>
<dbReference type="PANTHER" id="PTHR24188">
    <property type="entry name" value="ANKYRIN REPEAT PROTEIN"/>
    <property type="match status" value="1"/>
</dbReference>
<dbReference type="PANTHER" id="PTHR24188:SF29">
    <property type="entry name" value="GH09064P"/>
    <property type="match status" value="1"/>
</dbReference>
<sequence>MFVEHYYRRLIQQQCKLSPKEIKTDRPWYPKKVQNETKLEEYKFFMLPPNKIVSLLKKNKLSAPNEKIKEFLHNHSLKQIVDFGETLQSTIDIKVQRPSIQNPTPKNINGMGRQLFPVKRRPIQLPSTRIVTEPSKKSSSICKSVHKLIRLKQSDHYQEELYSIITKLNNSPLHTDTTSLCKKQIQPIKVVQQQPYIKPEIPKSVLPYPPRTKKQLRSFLLRALKKIKALGLTIKYVMEHKIFSKKPYEKINSKEFIHAAKSNKIEDVENYLQINPYLVFDFDFYNMTALHWACKKGYIEIVKILLKYHTDIDGIDILYRTPLILSIQEDHLDVTHLLLTQGAYPWSTAITDLKSVLEENERAQILLTRVRRLQIMAKWTQQGDYLNLI</sequence>
<reference evidence="4" key="1">
    <citation type="submission" date="2021-01" db="EMBL/GenBank/DDBJ databases">
        <authorList>
            <consortium name="Genoscope - CEA"/>
            <person name="William W."/>
        </authorList>
    </citation>
    <scope>NUCLEOTIDE SEQUENCE</scope>
</reference>
<dbReference type="Pfam" id="PF12796">
    <property type="entry name" value="Ank_2"/>
    <property type="match status" value="1"/>
</dbReference>
<dbReference type="OrthoDB" id="165382at2759"/>
<keyword evidence="1" id="KW-0677">Repeat</keyword>
<dbReference type="Proteomes" id="UP000692954">
    <property type="component" value="Unassembled WGS sequence"/>
</dbReference>
<evidence type="ECO:0000313" key="5">
    <source>
        <dbReference type="Proteomes" id="UP000692954"/>
    </source>
</evidence>
<comment type="caution">
    <text evidence="4">The sequence shown here is derived from an EMBL/GenBank/DDBJ whole genome shotgun (WGS) entry which is preliminary data.</text>
</comment>
<evidence type="ECO:0000256" key="3">
    <source>
        <dbReference type="PROSITE-ProRule" id="PRU00023"/>
    </source>
</evidence>
<dbReference type="SMART" id="SM00248">
    <property type="entry name" value="ANK"/>
    <property type="match status" value="2"/>
</dbReference>
<gene>
    <name evidence="4" type="ORF">PSON_ATCC_30995.1.T0080149</name>
</gene>
<protein>
    <recommendedName>
        <fullName evidence="6">Ankyrin repeat domain-containing protein</fullName>
    </recommendedName>
</protein>
<evidence type="ECO:0008006" key="6">
    <source>
        <dbReference type="Google" id="ProtNLM"/>
    </source>
</evidence>
<accession>A0A8S1KFW4</accession>
<dbReference type="PROSITE" id="PS50088">
    <property type="entry name" value="ANK_REPEAT"/>
    <property type="match status" value="1"/>
</dbReference>